<dbReference type="Gene3D" id="3.90.930.1">
    <property type="match status" value="1"/>
</dbReference>
<feature type="repeat" description="TPR" evidence="3">
    <location>
        <begin position="299"/>
        <end position="332"/>
    </location>
</feature>
<evidence type="ECO:0000256" key="3">
    <source>
        <dbReference type="PROSITE-ProRule" id="PRU00339"/>
    </source>
</evidence>
<protein>
    <recommendedName>
        <fullName evidence="6">MORN repeat protein</fullName>
    </recommendedName>
</protein>
<dbReference type="InterPro" id="IPR011652">
    <property type="entry name" value="MORN_2"/>
</dbReference>
<organism evidence="4 5">
    <name type="scientific">Flavobacterium kayseriense</name>
    <dbReference type="NCBI Taxonomy" id="2764714"/>
    <lineage>
        <taxon>Bacteria</taxon>
        <taxon>Pseudomonadati</taxon>
        <taxon>Bacteroidota</taxon>
        <taxon>Flavobacteriia</taxon>
        <taxon>Flavobacteriales</taxon>
        <taxon>Flavobacteriaceae</taxon>
        <taxon>Flavobacterium</taxon>
    </lineage>
</organism>
<dbReference type="InterPro" id="IPR050498">
    <property type="entry name" value="Ycf3"/>
</dbReference>
<dbReference type="RefSeq" id="WP_187009696.1">
    <property type="nucleotide sequence ID" value="NZ_JACRUI010000002.1"/>
</dbReference>
<evidence type="ECO:0000256" key="2">
    <source>
        <dbReference type="ARBA" id="ARBA00022803"/>
    </source>
</evidence>
<dbReference type="Pfam" id="PF07661">
    <property type="entry name" value="MORN_2"/>
    <property type="match status" value="3"/>
</dbReference>
<keyword evidence="5" id="KW-1185">Reference proteome</keyword>
<dbReference type="SMART" id="SM00028">
    <property type="entry name" value="TPR"/>
    <property type="match status" value="2"/>
</dbReference>
<dbReference type="Pfam" id="PF13181">
    <property type="entry name" value="TPR_8"/>
    <property type="match status" value="2"/>
</dbReference>
<dbReference type="SUPFAM" id="SSF82185">
    <property type="entry name" value="Histone H3 K4-specific methyltransferase SET7/9 N-terminal domain"/>
    <property type="match status" value="1"/>
</dbReference>
<evidence type="ECO:0000313" key="5">
    <source>
        <dbReference type="Proteomes" id="UP000629963"/>
    </source>
</evidence>
<comment type="caution">
    <text evidence="4">The sequence shown here is derived from an EMBL/GenBank/DDBJ whole genome shotgun (WGS) entry which is preliminary data.</text>
</comment>
<dbReference type="PANTHER" id="PTHR44858">
    <property type="entry name" value="TETRATRICOPEPTIDE REPEAT PROTEIN 6"/>
    <property type="match status" value="1"/>
</dbReference>
<dbReference type="EMBL" id="JACRUJ010000002">
    <property type="protein sequence ID" value="MBC5841100.1"/>
    <property type="molecule type" value="Genomic_DNA"/>
</dbReference>
<dbReference type="InterPro" id="IPR011990">
    <property type="entry name" value="TPR-like_helical_dom_sf"/>
</dbReference>
<dbReference type="PROSITE" id="PS50293">
    <property type="entry name" value="TPR_REGION"/>
    <property type="match status" value="1"/>
</dbReference>
<gene>
    <name evidence="4" type="ORF">H8R23_06755</name>
</gene>
<accession>A0ABR7J6D6</accession>
<dbReference type="PANTHER" id="PTHR44858:SF1">
    <property type="entry name" value="UDP-N-ACETYLGLUCOSAMINE--PEPTIDE N-ACETYLGLUCOSAMINYLTRANSFERASE SPINDLY-RELATED"/>
    <property type="match status" value="1"/>
</dbReference>
<dbReference type="Proteomes" id="UP000629963">
    <property type="component" value="Unassembled WGS sequence"/>
</dbReference>
<evidence type="ECO:0000313" key="4">
    <source>
        <dbReference type="EMBL" id="MBC5841100.1"/>
    </source>
</evidence>
<dbReference type="SUPFAM" id="SSF48452">
    <property type="entry name" value="TPR-like"/>
    <property type="match status" value="1"/>
</dbReference>
<keyword evidence="2 3" id="KW-0802">TPR repeat</keyword>
<sequence length="406" mass="46873">MWRIFDGIDELVAILRELPKNKKKMNKILFFTIGILLLSIKSFGQNKSENIVYIVDKITVREDPEKGNEITESDIADMNIIKNKDSLKTLGFEKFDGAIFIYTKEYRKRPEDIKQIPSAKQMERKNGIWYFNNEIYNGKFIDYYYSGKIQGDGIMKNGKLEGMRKMYFHNGKLSVERNYKNAISDGLEKEFYEDGTLKQKGIFINGKEDGVWEMYFPNGQIKQKTNFKNGIVDGESTVYYSTGKILSVELGENGKIIPDKRLEKIIQLMKKSNESNQNGDRKSAIKYCNKVLELDSEYAEAYFSRGTLKLNEMQFDEAIVDFDKALTIEPYMTFAIANRAFARIRKYEFGGDRELMKNSEVTVLASKKKAEISESEKQKICSDLEKAISLGDTVEMVLNAKEQYCK</sequence>
<evidence type="ECO:0000256" key="1">
    <source>
        <dbReference type="ARBA" id="ARBA00022737"/>
    </source>
</evidence>
<evidence type="ECO:0008006" key="6">
    <source>
        <dbReference type="Google" id="ProtNLM"/>
    </source>
</evidence>
<proteinExistence type="predicted"/>
<dbReference type="PROSITE" id="PS50005">
    <property type="entry name" value="TPR"/>
    <property type="match status" value="1"/>
</dbReference>
<keyword evidence="1" id="KW-0677">Repeat</keyword>
<name>A0ABR7J6D6_9FLAO</name>
<dbReference type="Gene3D" id="1.25.40.10">
    <property type="entry name" value="Tetratricopeptide repeat domain"/>
    <property type="match status" value="1"/>
</dbReference>
<dbReference type="InterPro" id="IPR019734">
    <property type="entry name" value="TPR_rpt"/>
</dbReference>
<reference evidence="4 5" key="1">
    <citation type="submission" date="2020-08" db="EMBL/GenBank/DDBJ databases">
        <title>Description of novel Flavobacterium F-380 isolate.</title>
        <authorList>
            <person name="Saticioglu I.B."/>
            <person name="Duman M."/>
            <person name="Altun S."/>
        </authorList>
    </citation>
    <scope>NUCLEOTIDE SEQUENCE [LARGE SCALE GENOMIC DNA]</scope>
    <source>
        <strain evidence="4 5">F-380</strain>
    </source>
</reference>